<dbReference type="AlphaFoldDB" id="A0A0J0ZPV7"/>
<keyword evidence="1" id="KW-0175">Coiled coil</keyword>
<sequence length="420" mass="49070">MKLLGLKESDEKKLREGLAQLRTLHDYLSSTYSLRSDLKDLVDNRFTVRVLLQDEINKITQHQKQLNDKTQELIKLKDKLDIALSSIENLEQVLLEDENGYSRYNEILDITDKENIRILQLETAQIKRFYSELFEEKEGEESEGELSKVDRIKKEISEISKEYNNLFEELNDDGENKFTELYENMDTFITYYKEIFEKEDPSSESKKDQINSQLNRIQNFYDKIYGNKEKDIESLKDILDTRLENLSKVEERAKAVIGLSSEAGLAGGFVVKGREAKIGQIASLFIFIIVVLILFFFNLYFFDKKDFVNMKWDSLIFKFLINVPLIWIATIANINLNRFSRLEQEYSHKEALAKSYERYKTEIDELEKLGVSGSEELKLKLLEINLDAFKVNPADHSDKAKPDFSIFDLVKNKNDSKTET</sequence>
<evidence type="ECO:0000256" key="1">
    <source>
        <dbReference type="SAM" id="Coils"/>
    </source>
</evidence>
<protein>
    <submittedName>
        <fullName evidence="3">Uncharacterized protein</fullName>
    </submittedName>
</protein>
<proteinExistence type="predicted"/>
<feature type="transmembrane region" description="Helical" evidence="2">
    <location>
        <begin position="314"/>
        <end position="336"/>
    </location>
</feature>
<evidence type="ECO:0000313" key="4">
    <source>
        <dbReference type="Proteomes" id="UP000036122"/>
    </source>
</evidence>
<dbReference type="EMBL" id="JPHZ01000035">
    <property type="protein sequence ID" value="KLT84362.1"/>
    <property type="molecule type" value="Genomic_DNA"/>
</dbReference>
<organism evidence="3 4">
    <name type="scientific">Acinetobacter baumannii MRSN 3527</name>
    <dbReference type="NCBI Taxonomy" id="1409923"/>
    <lineage>
        <taxon>Bacteria</taxon>
        <taxon>Pseudomonadati</taxon>
        <taxon>Pseudomonadota</taxon>
        <taxon>Gammaproteobacteria</taxon>
        <taxon>Moraxellales</taxon>
        <taxon>Moraxellaceae</taxon>
        <taxon>Acinetobacter</taxon>
        <taxon>Acinetobacter calcoaceticus/baumannii complex</taxon>
    </lineage>
</organism>
<reference evidence="3 4" key="1">
    <citation type="submission" date="2014-07" db="EMBL/GenBank/DDBJ databases">
        <authorList>
            <person name="Harkins D.M."/>
            <person name="Lesho E."/>
            <person name="Waterman P.E."/>
            <person name="Chan A."/>
            <person name="Fouts D.E."/>
        </authorList>
    </citation>
    <scope>NUCLEOTIDE SEQUENCE [LARGE SCALE GENOMIC DNA]</scope>
    <source>
        <strain evidence="3 4">MRSN 3527</strain>
    </source>
</reference>
<keyword evidence="2" id="KW-0812">Transmembrane</keyword>
<evidence type="ECO:0000313" key="3">
    <source>
        <dbReference type="EMBL" id="KLT84362.1"/>
    </source>
</evidence>
<dbReference type="PATRIC" id="fig|1409923.3.peg.3952"/>
<dbReference type="Proteomes" id="UP000036122">
    <property type="component" value="Unassembled WGS sequence"/>
</dbReference>
<gene>
    <name evidence="3" type="ORF">T630_2894</name>
</gene>
<feature type="transmembrane region" description="Helical" evidence="2">
    <location>
        <begin position="281"/>
        <end position="302"/>
    </location>
</feature>
<comment type="caution">
    <text evidence="3">The sequence shown here is derived from an EMBL/GenBank/DDBJ whole genome shotgun (WGS) entry which is preliminary data.</text>
</comment>
<dbReference type="RefSeq" id="WP_000770670.1">
    <property type="nucleotide sequence ID" value="NZ_JPHZ01000035.1"/>
</dbReference>
<evidence type="ECO:0000256" key="2">
    <source>
        <dbReference type="SAM" id="Phobius"/>
    </source>
</evidence>
<keyword evidence="2" id="KW-0472">Membrane</keyword>
<name>A0A0J0ZPV7_ACIBA</name>
<accession>A0A0J0ZPV7</accession>
<keyword evidence="2" id="KW-1133">Transmembrane helix</keyword>
<feature type="coiled-coil region" evidence="1">
    <location>
        <begin position="52"/>
        <end position="93"/>
    </location>
</feature>